<dbReference type="SMART" id="SM00409">
    <property type="entry name" value="IG"/>
    <property type="match status" value="2"/>
</dbReference>
<evidence type="ECO:0000256" key="2">
    <source>
        <dbReference type="ARBA" id="ARBA00023157"/>
    </source>
</evidence>
<accession>A0A9W2XBG2</accession>
<dbReference type="Proteomes" id="UP000515150">
    <property type="component" value="Chromosome 2"/>
</dbReference>
<proteinExistence type="predicted"/>
<dbReference type="InterPro" id="IPR050488">
    <property type="entry name" value="Ig_Fc_receptor"/>
</dbReference>
<feature type="transmembrane region" description="Helical" evidence="4">
    <location>
        <begin position="247"/>
        <end position="266"/>
    </location>
</feature>
<evidence type="ECO:0000313" key="6">
    <source>
        <dbReference type="Proteomes" id="UP000515150"/>
    </source>
</evidence>
<dbReference type="InterPro" id="IPR013783">
    <property type="entry name" value="Ig-like_fold"/>
</dbReference>
<dbReference type="GeneID" id="114843833"/>
<dbReference type="GO" id="GO:0007166">
    <property type="term" value="P:cell surface receptor signaling pathway"/>
    <property type="evidence" value="ECO:0007669"/>
    <property type="project" value="TreeGrafter"/>
</dbReference>
<gene>
    <name evidence="7" type="primary">LOC114843833</name>
</gene>
<dbReference type="Gene3D" id="2.60.40.10">
    <property type="entry name" value="Immunoglobulins"/>
    <property type="match status" value="2"/>
</dbReference>
<keyword evidence="6" id="KW-1185">Reference proteome</keyword>
<reference evidence="7" key="1">
    <citation type="submission" date="2025-08" db="UniProtKB">
        <authorList>
            <consortium name="RefSeq"/>
        </authorList>
    </citation>
    <scope>IDENTIFICATION</scope>
</reference>
<sequence>MSLQQQKDRSKTGRGSELVCVSLESDSEPVSSRMELTALCFSLMMTEMILLSGRHHEVYAASLRIDPNRSQFFEYESVTFYCDRCLRCLLVHESRGTIQNKNSTNQQNAAETSYVIKNTYGHDSGKYWCEAGGDRSNSVNITVTDGSVMLEVPALPVMEGDAVTLRCRNRTASSPSAHFYKDGVFISSSSTGNVTIHRVSSLHEGLYGCSISGAAASAQSRLVVGSRQREPGSPLEPGPPASSHTPWVVVTVLLVLLLLVVALGHFTHRVRRLSRPGSGSTDHTAAEGAGDASFAAAANTVTYAVMRKNRKTPDGSSSLAVYYMLGGDDAEELERVGSAGTDPPPADDNFYSTIQFLRRNWLKEKLRNTLSSLNKQFQPV</sequence>
<dbReference type="KEGG" id="bspl:114843833"/>
<dbReference type="PROSITE" id="PS50835">
    <property type="entry name" value="IG_LIKE"/>
    <property type="match status" value="1"/>
</dbReference>
<dbReference type="PANTHER" id="PTHR11481:SF64">
    <property type="entry name" value="FC RECEPTOR-LIKE PROTEIN 4"/>
    <property type="match status" value="1"/>
</dbReference>
<dbReference type="RefSeq" id="XP_055359051.1">
    <property type="nucleotide sequence ID" value="XM_055503076.1"/>
</dbReference>
<feature type="domain" description="Ig-like" evidence="5">
    <location>
        <begin position="146"/>
        <end position="224"/>
    </location>
</feature>
<evidence type="ECO:0000256" key="3">
    <source>
        <dbReference type="SAM" id="MobiDB-lite"/>
    </source>
</evidence>
<evidence type="ECO:0000256" key="1">
    <source>
        <dbReference type="ARBA" id="ARBA00022729"/>
    </source>
</evidence>
<dbReference type="InterPro" id="IPR003599">
    <property type="entry name" value="Ig_sub"/>
</dbReference>
<keyword evidence="1" id="KW-0732">Signal</keyword>
<keyword evidence="4" id="KW-0812">Transmembrane</keyword>
<keyword evidence="4" id="KW-1133">Transmembrane helix</keyword>
<evidence type="ECO:0000313" key="7">
    <source>
        <dbReference type="RefSeq" id="XP_055359051.1"/>
    </source>
</evidence>
<dbReference type="SUPFAM" id="SSF48726">
    <property type="entry name" value="Immunoglobulin"/>
    <property type="match status" value="1"/>
</dbReference>
<dbReference type="OrthoDB" id="6151406at2759"/>
<keyword evidence="2" id="KW-1015">Disulfide bond</keyword>
<keyword evidence="4" id="KW-0472">Membrane</keyword>
<protein>
    <submittedName>
        <fullName evidence="7">Uncharacterized protein LOC114843833</fullName>
    </submittedName>
</protein>
<dbReference type="PANTHER" id="PTHR11481">
    <property type="entry name" value="IMMUNOGLOBULIN FC RECEPTOR"/>
    <property type="match status" value="1"/>
</dbReference>
<organism evidence="6 7">
    <name type="scientific">Betta splendens</name>
    <name type="common">Siamese fighting fish</name>
    <dbReference type="NCBI Taxonomy" id="158456"/>
    <lineage>
        <taxon>Eukaryota</taxon>
        <taxon>Metazoa</taxon>
        <taxon>Chordata</taxon>
        <taxon>Craniata</taxon>
        <taxon>Vertebrata</taxon>
        <taxon>Euteleostomi</taxon>
        <taxon>Actinopterygii</taxon>
        <taxon>Neopterygii</taxon>
        <taxon>Teleostei</taxon>
        <taxon>Neoteleostei</taxon>
        <taxon>Acanthomorphata</taxon>
        <taxon>Anabantaria</taxon>
        <taxon>Anabantiformes</taxon>
        <taxon>Anabantoidei</taxon>
        <taxon>Osphronemidae</taxon>
        <taxon>Betta</taxon>
    </lineage>
</organism>
<feature type="region of interest" description="Disordered" evidence="3">
    <location>
        <begin position="222"/>
        <end position="243"/>
    </location>
</feature>
<evidence type="ECO:0000256" key="4">
    <source>
        <dbReference type="SAM" id="Phobius"/>
    </source>
</evidence>
<dbReference type="GO" id="GO:0009897">
    <property type="term" value="C:external side of plasma membrane"/>
    <property type="evidence" value="ECO:0007669"/>
    <property type="project" value="TreeGrafter"/>
</dbReference>
<dbReference type="InterPro" id="IPR007110">
    <property type="entry name" value="Ig-like_dom"/>
</dbReference>
<evidence type="ECO:0000259" key="5">
    <source>
        <dbReference type="PROSITE" id="PS50835"/>
    </source>
</evidence>
<dbReference type="Pfam" id="PF13895">
    <property type="entry name" value="Ig_2"/>
    <property type="match status" value="1"/>
</dbReference>
<name>A0A9W2XBG2_BETSP</name>
<dbReference type="AlphaFoldDB" id="A0A9W2XBG2"/>
<dbReference type="InterPro" id="IPR036179">
    <property type="entry name" value="Ig-like_dom_sf"/>
</dbReference>
<dbReference type="GO" id="GO:0004888">
    <property type="term" value="F:transmembrane signaling receptor activity"/>
    <property type="evidence" value="ECO:0007669"/>
    <property type="project" value="TreeGrafter"/>
</dbReference>
<dbReference type="GO" id="GO:0006955">
    <property type="term" value="P:immune response"/>
    <property type="evidence" value="ECO:0007669"/>
    <property type="project" value="TreeGrafter"/>
</dbReference>